<evidence type="ECO:0000256" key="8">
    <source>
        <dbReference type="ARBA" id="ARBA00023136"/>
    </source>
</evidence>
<dbReference type="AlphaFoldDB" id="A0A381REM2"/>
<proteinExistence type="inferred from homology"/>
<evidence type="ECO:0000256" key="5">
    <source>
        <dbReference type="ARBA" id="ARBA00022967"/>
    </source>
</evidence>
<dbReference type="PANTHER" id="PTHR31998">
    <property type="entry name" value="K(+)-INSENSITIVE PYROPHOSPHATE-ENERGIZED PROTON PUMP"/>
    <property type="match status" value="1"/>
</dbReference>
<dbReference type="NCBIfam" id="TIGR01104">
    <property type="entry name" value="V_PPase"/>
    <property type="match status" value="1"/>
</dbReference>
<feature type="transmembrane region" description="Helical" evidence="9">
    <location>
        <begin position="238"/>
        <end position="263"/>
    </location>
</feature>
<feature type="transmembrane region" description="Helical" evidence="9">
    <location>
        <begin position="412"/>
        <end position="432"/>
    </location>
</feature>
<evidence type="ECO:0000256" key="9">
    <source>
        <dbReference type="SAM" id="Phobius"/>
    </source>
</evidence>
<evidence type="ECO:0000256" key="6">
    <source>
        <dbReference type="ARBA" id="ARBA00022989"/>
    </source>
</evidence>
<feature type="transmembrane region" description="Helical" evidence="9">
    <location>
        <begin position="681"/>
        <end position="701"/>
    </location>
</feature>
<evidence type="ECO:0000256" key="7">
    <source>
        <dbReference type="ARBA" id="ARBA00023065"/>
    </source>
</evidence>
<reference evidence="10" key="1">
    <citation type="submission" date="2018-05" db="EMBL/GenBank/DDBJ databases">
        <authorList>
            <person name="Lanie J.A."/>
            <person name="Ng W.-L."/>
            <person name="Kazmierczak K.M."/>
            <person name="Andrzejewski T.M."/>
            <person name="Davidsen T.M."/>
            <person name="Wayne K.J."/>
            <person name="Tettelin H."/>
            <person name="Glass J.I."/>
            <person name="Rusch D."/>
            <person name="Podicherti R."/>
            <person name="Tsui H.-C.T."/>
            <person name="Winkler M.E."/>
        </authorList>
    </citation>
    <scope>NUCLEOTIDE SEQUENCE</scope>
</reference>
<evidence type="ECO:0000256" key="3">
    <source>
        <dbReference type="ARBA" id="ARBA00022692"/>
    </source>
</evidence>
<dbReference type="GO" id="GO:0004427">
    <property type="term" value="F:inorganic diphosphate phosphatase activity"/>
    <property type="evidence" value="ECO:0007669"/>
    <property type="project" value="InterPro"/>
</dbReference>
<accession>A0A381REM2</accession>
<feature type="transmembrane region" description="Helical" evidence="9">
    <location>
        <begin position="590"/>
        <end position="610"/>
    </location>
</feature>
<name>A0A381REM2_9ZZZZ</name>
<keyword evidence="6 9" id="KW-1133">Transmembrane helix</keyword>
<dbReference type="Pfam" id="PF03030">
    <property type="entry name" value="H_PPase"/>
    <property type="match status" value="1"/>
</dbReference>
<feature type="transmembrane region" description="Helical" evidence="9">
    <location>
        <begin position="523"/>
        <end position="545"/>
    </location>
</feature>
<keyword evidence="4" id="KW-0460">Magnesium</keyword>
<feature type="transmembrane region" description="Helical" evidence="9">
    <location>
        <begin position="616"/>
        <end position="638"/>
    </location>
</feature>
<evidence type="ECO:0000256" key="2">
    <source>
        <dbReference type="ARBA" id="ARBA00022448"/>
    </source>
</evidence>
<keyword evidence="8 9" id="KW-0472">Membrane</keyword>
<organism evidence="10">
    <name type="scientific">marine metagenome</name>
    <dbReference type="NCBI Taxonomy" id="408172"/>
    <lineage>
        <taxon>unclassified sequences</taxon>
        <taxon>metagenomes</taxon>
        <taxon>ecological metagenomes</taxon>
    </lineage>
</organism>
<dbReference type="HAMAP" id="MF_01129">
    <property type="entry name" value="PPase_energized_pump"/>
    <property type="match status" value="1"/>
</dbReference>
<sequence length="702" mass="71321">MDNSLYVVFGVGAPIAAAIFAFVLVRSINRRDAGSERMQQIAALIRSGAMAFLKTEYSVLSIFVAIVFVILVAFLPGDPLLVGISFLVGAVLSATAGWIGMRTATGAAVRTTAAAQTSLASALQVAFSSGAVMGMTVVALGTLGISVLYFLYGGLNGDGQSAAAALFGLSFGASSIALFARVGGGIFTKAADVAGDLSGKVEAGIPEDDPRNPATIADSVGDNVGDVAGMGADLFESYVGSIIASIVLAWALTEGTAATLWGVDSASFAAVQADLAVFPILLAGCGIIASMLGTFTVRTDDESKVQSALLRGLIVASAIVLVAAAGLIQISAVPWEVLYCVMFGVVSGVAIGKITEYYTGKDKPPAAHIAEQSKTGPATNIIAGLGVGMLSCGYPILVICAAIFFSHRMGELYGIAIAAVGMLSTLGISLGVDAYGPVADNAGGIAEMSKCEPFVRDRTDALDAVGNTTAAMGKGFAIGSAALTALALFSTFQATAAQAVEAAGGAGAFGERQLSLDLTNPNVLIGMFVGGMLPFIFSAMTMNAVGRSANEMIEEVRRQFKNIPGLLEGTAEPDSARCVEISTRSAIKEMILPGLLAVTAPVATGLLLGVSGLGGLLAGALVTGVLMALMMANAGGVWDNAKKLIEEGHHGGKGSEPHKAAVIGDTVGDPFKDTSGPSLNILIKLMTIVAVIFVPLVVAWMQ</sequence>
<feature type="transmembrane region" description="Helical" evidence="9">
    <location>
        <begin position="81"/>
        <end position="101"/>
    </location>
</feature>
<gene>
    <name evidence="10" type="ORF">METZ01_LOCUS40547</name>
</gene>
<evidence type="ECO:0000313" key="10">
    <source>
        <dbReference type="EMBL" id="SUZ87693.1"/>
    </source>
</evidence>
<keyword evidence="7" id="KW-0406">Ion transport</keyword>
<keyword evidence="3 9" id="KW-0812">Transmembrane</keyword>
<dbReference type="PIRSF" id="PIRSF001265">
    <property type="entry name" value="H+-PPase"/>
    <property type="match status" value="1"/>
</dbReference>
<protein>
    <recommendedName>
        <fullName evidence="11">H(+)-exporting diphosphatase</fullName>
    </recommendedName>
</protein>
<evidence type="ECO:0008006" key="11">
    <source>
        <dbReference type="Google" id="ProtNLM"/>
    </source>
</evidence>
<dbReference type="GO" id="GO:0009678">
    <property type="term" value="F:diphosphate hydrolysis-driven proton transmembrane transporter activity"/>
    <property type="evidence" value="ECO:0007669"/>
    <property type="project" value="InterPro"/>
</dbReference>
<dbReference type="EMBL" id="UINC01001737">
    <property type="protein sequence ID" value="SUZ87693.1"/>
    <property type="molecule type" value="Genomic_DNA"/>
</dbReference>
<keyword evidence="2" id="KW-0813">Transport</keyword>
<dbReference type="InterPro" id="IPR004131">
    <property type="entry name" value="PPase-energised_H-pump"/>
</dbReference>
<feature type="transmembrane region" description="Helical" evidence="9">
    <location>
        <begin position="162"/>
        <end position="180"/>
    </location>
</feature>
<feature type="transmembrane region" description="Helical" evidence="9">
    <location>
        <begin position="381"/>
        <end position="405"/>
    </location>
</feature>
<feature type="transmembrane region" description="Helical" evidence="9">
    <location>
        <begin position="57"/>
        <end position="75"/>
    </location>
</feature>
<dbReference type="GO" id="GO:0016020">
    <property type="term" value="C:membrane"/>
    <property type="evidence" value="ECO:0007669"/>
    <property type="project" value="InterPro"/>
</dbReference>
<evidence type="ECO:0000256" key="4">
    <source>
        <dbReference type="ARBA" id="ARBA00022842"/>
    </source>
</evidence>
<comment type="subcellular location">
    <subcellularLocation>
        <location evidence="1">Endomembrane system</location>
        <topology evidence="1">Multi-pass membrane protein</topology>
    </subcellularLocation>
</comment>
<keyword evidence="5" id="KW-1278">Translocase</keyword>
<feature type="transmembrane region" description="Helical" evidence="9">
    <location>
        <begin position="309"/>
        <end position="332"/>
    </location>
</feature>
<dbReference type="NCBIfam" id="NF001960">
    <property type="entry name" value="PRK00733.3-5"/>
    <property type="match status" value="1"/>
</dbReference>
<dbReference type="GO" id="GO:0012505">
    <property type="term" value="C:endomembrane system"/>
    <property type="evidence" value="ECO:0007669"/>
    <property type="project" value="UniProtKB-SubCell"/>
</dbReference>
<feature type="transmembrane region" description="Helical" evidence="9">
    <location>
        <begin position="122"/>
        <end position="150"/>
    </location>
</feature>
<feature type="transmembrane region" description="Helical" evidence="9">
    <location>
        <begin position="6"/>
        <end position="28"/>
    </location>
</feature>
<feature type="transmembrane region" description="Helical" evidence="9">
    <location>
        <begin position="275"/>
        <end position="297"/>
    </location>
</feature>
<evidence type="ECO:0000256" key="1">
    <source>
        <dbReference type="ARBA" id="ARBA00004127"/>
    </source>
</evidence>